<dbReference type="Pfam" id="PF15458">
    <property type="entry name" value="NTR2"/>
    <property type="match status" value="1"/>
</dbReference>
<evidence type="ECO:0000256" key="3">
    <source>
        <dbReference type="ARBA" id="ARBA00023242"/>
    </source>
</evidence>
<feature type="compositionally biased region" description="Basic and acidic residues" evidence="5">
    <location>
        <begin position="45"/>
        <end position="58"/>
    </location>
</feature>
<feature type="compositionally biased region" description="Basic and acidic residues" evidence="5">
    <location>
        <begin position="430"/>
        <end position="442"/>
    </location>
</feature>
<feature type="compositionally biased region" description="Basic and acidic residues" evidence="5">
    <location>
        <begin position="90"/>
        <end position="106"/>
    </location>
</feature>
<evidence type="ECO:0000256" key="2">
    <source>
        <dbReference type="ARBA" id="ARBA00010801"/>
    </source>
</evidence>
<dbReference type="PANTHER" id="PTHR12214:SF0">
    <property type="entry name" value="LD29489P"/>
    <property type="match status" value="1"/>
</dbReference>
<feature type="compositionally biased region" description="Basic residues" evidence="5">
    <location>
        <begin position="443"/>
        <end position="452"/>
    </location>
</feature>
<dbReference type="Proteomes" id="UP001235939">
    <property type="component" value="Chromosome 01"/>
</dbReference>
<evidence type="ECO:0000256" key="5">
    <source>
        <dbReference type="SAM" id="MobiDB-lite"/>
    </source>
</evidence>
<comment type="subcellular location">
    <subcellularLocation>
        <location evidence="1">Nucleus</location>
    </subcellularLocation>
</comment>
<keyword evidence="3" id="KW-0539">Nucleus</keyword>
<evidence type="ECO:0000313" key="8">
    <source>
        <dbReference type="Proteomes" id="UP001235939"/>
    </source>
</evidence>
<evidence type="ECO:0000313" key="7">
    <source>
        <dbReference type="EMBL" id="UYV60150.1"/>
    </source>
</evidence>
<dbReference type="Pfam" id="PF07842">
    <property type="entry name" value="GCFC"/>
    <property type="match status" value="1"/>
</dbReference>
<accession>A0ABY6JZ35</accession>
<feature type="region of interest" description="Disordered" evidence="5">
    <location>
        <begin position="1"/>
        <end position="153"/>
    </location>
</feature>
<dbReference type="InterPro" id="IPR022783">
    <property type="entry name" value="GCFC_dom"/>
</dbReference>
<feature type="coiled-coil region" evidence="4">
    <location>
        <begin position="304"/>
        <end position="359"/>
    </location>
</feature>
<comment type="similarity">
    <text evidence="2">Belongs to the GCF family.</text>
</comment>
<feature type="compositionally biased region" description="Basic residues" evidence="5">
    <location>
        <begin position="79"/>
        <end position="89"/>
    </location>
</feature>
<evidence type="ECO:0000256" key="1">
    <source>
        <dbReference type="ARBA" id="ARBA00004123"/>
    </source>
</evidence>
<feature type="compositionally biased region" description="Polar residues" evidence="5">
    <location>
        <begin position="419"/>
        <end position="429"/>
    </location>
</feature>
<evidence type="ECO:0000259" key="6">
    <source>
        <dbReference type="Pfam" id="PF07842"/>
    </source>
</evidence>
<reference evidence="7 8" key="1">
    <citation type="submission" date="2022-01" db="EMBL/GenBank/DDBJ databases">
        <title>A chromosomal length assembly of Cordylochernes scorpioides.</title>
        <authorList>
            <person name="Zeh D."/>
            <person name="Zeh J."/>
        </authorList>
    </citation>
    <scope>NUCLEOTIDE SEQUENCE [LARGE SCALE GENOMIC DNA]</scope>
    <source>
        <strain evidence="7">IN4F17</strain>
        <tissue evidence="7">Whole Body</tissue>
    </source>
</reference>
<sequence>MSLFKKPNRKFRQRVNRSDSEEDESADIKTASQLKKQPKSPSHKNSNESNKESNDKTSKTSSSLLSFQDEFEDSEMFKIKKSNYSKRMTKQVEKERKKKQKQEAKAAEVPAQVEKKKDPASKVWNILNGEEAEDLESDEDLEEGRHRFRKTLKSGEIPDAETIYAMKKQRQRARELGDYIPLEDNQDEPENQSRLVREDDNDRSDDEENDRINFSVDMDALDKKKAREAILNVNEERELEKEEAAELDRWEEEQIRKGVSVTQFPQTIAQGQLLFNCPVDVDERQNFIPPIIKVREAITTDMIAERLRENLTLIKDRHRAHQNELDKCHNDLLDSSTTIVDLEKKLPELEKSFKVYQQLRGYVADLVECLDLKVKLIDSLEQQTHDLLKQRAINLALRRQQDTKDQSDDMMTATARFSRGTNFDSPQAQNEEKARRSAEREGRRMRRRKKRERHLILGHNEGMSTDDEEQENEILKFNTKKDSILEQAQEVFSDVVDEFSTIQGITAEFNKWRNLAPTSYYEAYAPLCLAKIFTPFIQLELLTWNPISGSSDIESMSWFQNLVAYGYLEDYDNEESDTSLIPNIIEKVVLKKMTALVPYMWDPLSTAETLQLVDLTKKLFEIYPTITGNSKPVQNFLHAVVNRLSRAIEQDVFIPLYPKEVLLNRMIGAAAFFNRQFWSTTKLFRNILLWNGVIGDKLLKELTLDSLLNRYLLITLRNSIFLKDCLEKCQAIVTALPSAWFTSLPGCTTLPPLQNFATFLKDLALHIAADATVDEVQTKSSLKVIIQQLYTIGALDEVAYLTKEFSAILAYK</sequence>
<gene>
    <name evidence="7" type="ORF">LAZ67_1000138</name>
</gene>
<keyword evidence="4" id="KW-0175">Coiled coil</keyword>
<feature type="region of interest" description="Disordered" evidence="5">
    <location>
        <begin position="416"/>
        <end position="452"/>
    </location>
</feature>
<feature type="region of interest" description="Disordered" evidence="5">
    <location>
        <begin position="178"/>
        <end position="213"/>
    </location>
</feature>
<organism evidence="7 8">
    <name type="scientific">Cordylochernes scorpioides</name>
    <dbReference type="NCBI Taxonomy" id="51811"/>
    <lineage>
        <taxon>Eukaryota</taxon>
        <taxon>Metazoa</taxon>
        <taxon>Ecdysozoa</taxon>
        <taxon>Arthropoda</taxon>
        <taxon>Chelicerata</taxon>
        <taxon>Arachnida</taxon>
        <taxon>Pseudoscorpiones</taxon>
        <taxon>Cheliferoidea</taxon>
        <taxon>Chernetidae</taxon>
        <taxon>Cordylochernes</taxon>
    </lineage>
</organism>
<protein>
    <submittedName>
        <fullName evidence="7">PAXBP1</fullName>
    </submittedName>
</protein>
<name>A0ABY6JZ35_9ARAC</name>
<proteinExistence type="inferred from homology"/>
<feature type="domain" description="GCF C-terminal" evidence="6">
    <location>
        <begin position="503"/>
        <end position="712"/>
    </location>
</feature>
<feature type="coiled-coil region" evidence="4">
    <location>
        <begin position="223"/>
        <end position="253"/>
    </location>
</feature>
<evidence type="ECO:0000256" key="4">
    <source>
        <dbReference type="SAM" id="Coils"/>
    </source>
</evidence>
<feature type="compositionally biased region" description="Acidic residues" evidence="5">
    <location>
        <begin position="130"/>
        <end position="142"/>
    </location>
</feature>
<keyword evidence="8" id="KW-1185">Reference proteome</keyword>
<dbReference type="InterPro" id="IPR028211">
    <property type="entry name" value="Ntr2"/>
</dbReference>
<dbReference type="InterPro" id="IPR012890">
    <property type="entry name" value="GCFC2-like"/>
</dbReference>
<feature type="compositionally biased region" description="Basic residues" evidence="5">
    <location>
        <begin position="1"/>
        <end position="15"/>
    </location>
</feature>
<dbReference type="PANTHER" id="PTHR12214">
    <property type="entry name" value="GC-RICH SEQUENCE DNA-BINDING FACTOR"/>
    <property type="match status" value="1"/>
</dbReference>
<dbReference type="EMBL" id="CP092863">
    <property type="protein sequence ID" value="UYV60150.1"/>
    <property type="molecule type" value="Genomic_DNA"/>
</dbReference>